<dbReference type="Gene3D" id="1.10.510.10">
    <property type="entry name" value="Transferase(Phosphotransferase) domain 1"/>
    <property type="match status" value="1"/>
</dbReference>
<gene>
    <name evidence="2" type="ORF">GOP47_0011548</name>
</gene>
<dbReference type="GO" id="GO:0005524">
    <property type="term" value="F:ATP binding"/>
    <property type="evidence" value="ECO:0007669"/>
    <property type="project" value="InterPro"/>
</dbReference>
<dbReference type="EMBL" id="JABFUD020000011">
    <property type="protein sequence ID" value="KAI5073535.1"/>
    <property type="molecule type" value="Genomic_DNA"/>
</dbReference>
<dbReference type="Gene3D" id="3.30.200.20">
    <property type="entry name" value="Phosphorylase Kinase, domain 1"/>
    <property type="match status" value="1"/>
</dbReference>
<keyword evidence="3" id="KW-1185">Reference proteome</keyword>
<sequence length="657" mass="73636">MEGKTEKESGEMEDYEMCDAGGEKTEVVEAPQYNSWIKPDDLNLKHRIGRGPFGDVWLATLHRSNQDFDEFHEVSAKMLSFTSPQQVTDLLPKLNYIFQRCQNLSRVSSPRGISEKNGMICIITKFYEGSIGDRMARLKENRLPLADVIRYGLNGALAVSELHSVRIMALNLKPCNFLLDDQDKVILGEFGIPSLILGMQFHDDENTAWLGTPNYMAPEQWEPDVRGPLSFETDSWGFACSIIEMFTGVVPWHGHSPKEIFSLVVRKRETPKIPNGLPPAIKGVIRACFEYDYRKRPSFAEIVQAFESPEVMFKEGDWVHVTDVSGGKPAVVKSVMGTDSIVLQYFDKKNELVNCDRINKMSLWSHCFQVGDLVQLKDSVVPQATADSREPIKTQGTIVMIDKHAGSVLVKFSEAQEPVHVSPAIVERVSSGFFVGDLVHLSQSPPSNSSVRSSSSVGVIHGIETSGQLKVAFLGREMLWICSPRELEKVKPFHVGQFIKVRKEVVSPRFQWPLRKDRCWDTGRISWIAPNGGLVVTFPGRLWNWEEWWADPEEVEVVQMQDYDNLIDKYYHLEAMHWGVRPLVLAVSSFIALKLGAGVIRVLPLPRKGSKGKDKVEQNAKIELAGDGQGKDAGNPTWLPPSVATILFGENAIATQS</sequence>
<evidence type="ECO:0000259" key="1">
    <source>
        <dbReference type="PROSITE" id="PS50011"/>
    </source>
</evidence>
<dbReference type="InterPro" id="IPR001245">
    <property type="entry name" value="Ser-Thr/Tyr_kinase_cat_dom"/>
</dbReference>
<evidence type="ECO:0000313" key="3">
    <source>
        <dbReference type="Proteomes" id="UP000886520"/>
    </source>
</evidence>
<accession>A0A9D4UTH6</accession>
<comment type="caution">
    <text evidence="2">The sequence shown here is derived from an EMBL/GenBank/DDBJ whole genome shotgun (WGS) entry which is preliminary data.</text>
</comment>
<dbReference type="PROSITE" id="PS50011">
    <property type="entry name" value="PROTEIN_KINASE_DOM"/>
    <property type="match status" value="1"/>
</dbReference>
<feature type="domain" description="Protein kinase" evidence="1">
    <location>
        <begin position="42"/>
        <end position="311"/>
    </location>
</feature>
<dbReference type="InterPro" id="IPR011009">
    <property type="entry name" value="Kinase-like_dom_sf"/>
</dbReference>
<dbReference type="OrthoDB" id="4062651at2759"/>
<organism evidence="2 3">
    <name type="scientific">Adiantum capillus-veneris</name>
    <name type="common">Maidenhair fern</name>
    <dbReference type="NCBI Taxonomy" id="13818"/>
    <lineage>
        <taxon>Eukaryota</taxon>
        <taxon>Viridiplantae</taxon>
        <taxon>Streptophyta</taxon>
        <taxon>Embryophyta</taxon>
        <taxon>Tracheophyta</taxon>
        <taxon>Polypodiopsida</taxon>
        <taxon>Polypodiidae</taxon>
        <taxon>Polypodiales</taxon>
        <taxon>Pteridineae</taxon>
        <taxon>Pteridaceae</taxon>
        <taxon>Vittarioideae</taxon>
        <taxon>Adiantum</taxon>
    </lineage>
</organism>
<dbReference type="GO" id="GO:0004672">
    <property type="term" value="F:protein kinase activity"/>
    <property type="evidence" value="ECO:0007669"/>
    <property type="project" value="InterPro"/>
</dbReference>
<reference evidence="2" key="1">
    <citation type="submission" date="2021-01" db="EMBL/GenBank/DDBJ databases">
        <title>Adiantum capillus-veneris genome.</title>
        <authorList>
            <person name="Fang Y."/>
            <person name="Liao Q."/>
        </authorList>
    </citation>
    <scope>NUCLEOTIDE SEQUENCE</scope>
    <source>
        <strain evidence="2">H3</strain>
        <tissue evidence="2">Leaf</tissue>
    </source>
</reference>
<dbReference type="PANTHER" id="PTHR47209:SF1">
    <property type="entry name" value="OS06G0639500 PROTEIN"/>
    <property type="match status" value="1"/>
</dbReference>
<dbReference type="AlphaFoldDB" id="A0A9D4UTH6"/>
<dbReference type="Proteomes" id="UP000886520">
    <property type="component" value="Chromosome 11"/>
</dbReference>
<dbReference type="PANTHER" id="PTHR47209">
    <property type="entry name" value="OS06G0639500 PROTEIN"/>
    <property type="match status" value="1"/>
</dbReference>
<evidence type="ECO:0000313" key="2">
    <source>
        <dbReference type="EMBL" id="KAI5073535.1"/>
    </source>
</evidence>
<dbReference type="SUPFAM" id="SSF56112">
    <property type="entry name" value="Protein kinase-like (PK-like)"/>
    <property type="match status" value="1"/>
</dbReference>
<dbReference type="InterPro" id="IPR000719">
    <property type="entry name" value="Prot_kinase_dom"/>
</dbReference>
<dbReference type="InterPro" id="IPR053293">
    <property type="entry name" value="OCM_Kinase"/>
</dbReference>
<name>A0A9D4UTH6_ADICA</name>
<dbReference type="Pfam" id="PF07714">
    <property type="entry name" value="PK_Tyr_Ser-Thr"/>
    <property type="match status" value="1"/>
</dbReference>
<protein>
    <recommendedName>
        <fullName evidence="1">Protein kinase domain-containing protein</fullName>
    </recommendedName>
</protein>
<proteinExistence type="predicted"/>